<dbReference type="RefSeq" id="WP_246637849.1">
    <property type="nucleotide sequence ID" value="NZ_CP078143.1"/>
</dbReference>
<keyword evidence="1" id="KW-0732">Signal</keyword>
<dbReference type="Proteomes" id="UP001596107">
    <property type="component" value="Unassembled WGS sequence"/>
</dbReference>
<reference evidence="3" key="1">
    <citation type="journal article" date="2019" name="Int. J. Syst. Evol. Microbiol.">
        <title>The Global Catalogue of Microorganisms (GCM) 10K type strain sequencing project: providing services to taxonomists for standard genome sequencing and annotation.</title>
        <authorList>
            <consortium name="The Broad Institute Genomics Platform"/>
            <consortium name="The Broad Institute Genome Sequencing Center for Infectious Disease"/>
            <person name="Wu L."/>
            <person name="Ma J."/>
        </authorList>
    </citation>
    <scope>NUCLEOTIDE SEQUENCE [LARGE SCALE GENOMIC DNA]</scope>
    <source>
        <strain evidence="3">JCM 3366</strain>
    </source>
</reference>
<evidence type="ECO:0000313" key="3">
    <source>
        <dbReference type="Proteomes" id="UP001596107"/>
    </source>
</evidence>
<sequence length="156" mass="15721">MFRTSLTAVLLSAAFIAPAAAVTNKVIFNGSVISTCLITVETPGLLSTNGALTTLSSTEAGGVSGTATILTTGGNYSLSTSAPTSFFQAPQYGDDDVTFSTQYSASGVTTLLDVVGSVTSPLGFGLTNVNVDLSATKTVGVFPAGNYIAEVTLTCE</sequence>
<gene>
    <name evidence="2" type="ORF">ACFPOD_11505</name>
</gene>
<name>A0ABW0TB64_9HYPH</name>
<dbReference type="EMBL" id="JBHSNB010000002">
    <property type="protein sequence ID" value="MFC5585740.1"/>
    <property type="molecule type" value="Genomic_DNA"/>
</dbReference>
<evidence type="ECO:0000313" key="2">
    <source>
        <dbReference type="EMBL" id="MFC5585740.1"/>
    </source>
</evidence>
<feature type="chain" id="PRO_5046124870" description="Spore coat protein U domain-containing protein" evidence="1">
    <location>
        <begin position="20"/>
        <end position="156"/>
    </location>
</feature>
<evidence type="ECO:0008006" key="4">
    <source>
        <dbReference type="Google" id="ProtNLM"/>
    </source>
</evidence>
<evidence type="ECO:0000256" key="1">
    <source>
        <dbReference type="SAM" id="SignalP"/>
    </source>
</evidence>
<accession>A0ABW0TB64</accession>
<keyword evidence="3" id="KW-1185">Reference proteome</keyword>
<proteinExistence type="predicted"/>
<comment type="caution">
    <text evidence="2">The sequence shown here is derived from an EMBL/GenBank/DDBJ whole genome shotgun (WGS) entry which is preliminary data.</text>
</comment>
<organism evidence="2 3">
    <name type="scientific">Nitratireductor kimnyeongensis</name>
    <dbReference type="NCBI Taxonomy" id="430679"/>
    <lineage>
        <taxon>Bacteria</taxon>
        <taxon>Pseudomonadati</taxon>
        <taxon>Pseudomonadota</taxon>
        <taxon>Alphaproteobacteria</taxon>
        <taxon>Hyphomicrobiales</taxon>
        <taxon>Phyllobacteriaceae</taxon>
        <taxon>Nitratireductor</taxon>
    </lineage>
</organism>
<protein>
    <recommendedName>
        <fullName evidence="4">Spore coat protein U domain-containing protein</fullName>
    </recommendedName>
</protein>
<feature type="signal peptide" evidence="1">
    <location>
        <begin position="1"/>
        <end position="19"/>
    </location>
</feature>